<dbReference type="PROSITE" id="PS00530">
    <property type="entry name" value="RNASE_T2_1"/>
    <property type="match status" value="1"/>
</dbReference>
<feature type="chain" id="PRO_5026252391" evidence="4">
    <location>
        <begin position="28"/>
        <end position="278"/>
    </location>
</feature>
<evidence type="ECO:0000256" key="2">
    <source>
        <dbReference type="RuleBase" id="RU004328"/>
    </source>
</evidence>
<dbReference type="InterPro" id="IPR036430">
    <property type="entry name" value="RNase_T2-like_sf"/>
</dbReference>
<evidence type="ECO:0000256" key="1">
    <source>
        <dbReference type="ARBA" id="ARBA00007469"/>
    </source>
</evidence>
<dbReference type="RefSeq" id="WP_154740365.1">
    <property type="nucleotide sequence ID" value="NZ_WMBQ01000002.1"/>
</dbReference>
<dbReference type="SUPFAM" id="SSF55895">
    <property type="entry name" value="Ribonuclease Rh-like"/>
    <property type="match status" value="1"/>
</dbReference>
<dbReference type="InterPro" id="IPR018188">
    <property type="entry name" value="RNase_T2_His_AS_1"/>
</dbReference>
<dbReference type="AlphaFoldDB" id="A0A6I3KN36"/>
<gene>
    <name evidence="5" type="ORF">GIW81_16190</name>
</gene>
<dbReference type="EMBL" id="WMBQ01000002">
    <property type="protein sequence ID" value="MTD95879.1"/>
    <property type="molecule type" value="Genomic_DNA"/>
</dbReference>
<sequence>MQRHDSILPRLAIIALTTLAVGAPARAEDPRQGLWPSEVFNQKSQANVAGKFDYYTMVMSWSPTHCVTAQEGRDEDQCARLDGLRYGFVLHGLWPQYEKGYPEACRVGRKPFVPQPVINSMLDIMPSGGLVIHEYKLHGTCSGLDPAEYYQLSRQLFTSVRVPDRFKNPFEMQFTTPREVEVEFIRANPWLRPDMIAVTCGGPGNRLRDVRICMTRNGEGRACGQNENQQKLCRADEVHVPPVRSTRREDYSASPNKLQPKRDRGLPRPRVLESPARF</sequence>
<feature type="region of interest" description="Disordered" evidence="3">
    <location>
        <begin position="243"/>
        <end position="278"/>
    </location>
</feature>
<keyword evidence="4" id="KW-0732">Signal</keyword>
<dbReference type="PANTHER" id="PTHR11240">
    <property type="entry name" value="RIBONUCLEASE T2"/>
    <property type="match status" value="1"/>
</dbReference>
<dbReference type="Pfam" id="PF00445">
    <property type="entry name" value="Ribonuclease_T2"/>
    <property type="match status" value="1"/>
</dbReference>
<dbReference type="InterPro" id="IPR001568">
    <property type="entry name" value="RNase_T2-like"/>
</dbReference>
<dbReference type="InterPro" id="IPR039378">
    <property type="entry name" value="RNase_T2_prok"/>
</dbReference>
<keyword evidence="6" id="KW-1185">Reference proteome</keyword>
<protein>
    <submittedName>
        <fullName evidence="5">Ribonuclease T</fullName>
    </submittedName>
</protein>
<dbReference type="Gene3D" id="3.90.730.10">
    <property type="entry name" value="Ribonuclease T2-like"/>
    <property type="match status" value="1"/>
</dbReference>
<dbReference type="PANTHER" id="PTHR11240:SF22">
    <property type="entry name" value="RIBONUCLEASE T2"/>
    <property type="match status" value="1"/>
</dbReference>
<reference evidence="5 6" key="1">
    <citation type="submission" date="2019-11" db="EMBL/GenBank/DDBJ databases">
        <title>Identification of a novel strain.</title>
        <authorList>
            <person name="Xu Q."/>
            <person name="Wang G."/>
        </authorList>
    </citation>
    <scope>NUCLEOTIDE SEQUENCE [LARGE SCALE GENOMIC DNA]</scope>
    <source>
        <strain evidence="6">xq</strain>
    </source>
</reference>
<evidence type="ECO:0000256" key="4">
    <source>
        <dbReference type="SAM" id="SignalP"/>
    </source>
</evidence>
<dbReference type="CDD" id="cd01062">
    <property type="entry name" value="RNase_T2_prok"/>
    <property type="match status" value="1"/>
</dbReference>
<evidence type="ECO:0000313" key="6">
    <source>
        <dbReference type="Proteomes" id="UP000440694"/>
    </source>
</evidence>
<evidence type="ECO:0000256" key="3">
    <source>
        <dbReference type="SAM" id="MobiDB-lite"/>
    </source>
</evidence>
<organism evidence="5 6">
    <name type="scientific">Hyphomicrobium album</name>
    <dbReference type="NCBI Taxonomy" id="2665159"/>
    <lineage>
        <taxon>Bacteria</taxon>
        <taxon>Pseudomonadati</taxon>
        <taxon>Pseudomonadota</taxon>
        <taxon>Alphaproteobacteria</taxon>
        <taxon>Hyphomicrobiales</taxon>
        <taxon>Hyphomicrobiaceae</taxon>
        <taxon>Hyphomicrobium</taxon>
    </lineage>
</organism>
<accession>A0A6I3KN36</accession>
<dbReference type="GO" id="GO:0003723">
    <property type="term" value="F:RNA binding"/>
    <property type="evidence" value="ECO:0007669"/>
    <property type="project" value="InterPro"/>
</dbReference>
<name>A0A6I3KN36_9HYPH</name>
<proteinExistence type="inferred from homology"/>
<dbReference type="GO" id="GO:0033897">
    <property type="term" value="F:ribonuclease T2 activity"/>
    <property type="evidence" value="ECO:0007669"/>
    <property type="project" value="InterPro"/>
</dbReference>
<dbReference type="GO" id="GO:0006401">
    <property type="term" value="P:RNA catabolic process"/>
    <property type="evidence" value="ECO:0007669"/>
    <property type="project" value="UniProtKB-ARBA"/>
</dbReference>
<dbReference type="Proteomes" id="UP000440694">
    <property type="component" value="Unassembled WGS sequence"/>
</dbReference>
<feature type="signal peptide" evidence="4">
    <location>
        <begin position="1"/>
        <end position="27"/>
    </location>
</feature>
<comment type="caution">
    <text evidence="5">The sequence shown here is derived from an EMBL/GenBank/DDBJ whole genome shotgun (WGS) entry which is preliminary data.</text>
</comment>
<evidence type="ECO:0000313" key="5">
    <source>
        <dbReference type="EMBL" id="MTD95879.1"/>
    </source>
</evidence>
<comment type="similarity">
    <text evidence="1 2">Belongs to the RNase T2 family.</text>
</comment>